<keyword evidence="9" id="KW-1185">Reference proteome</keyword>
<reference evidence="8" key="1">
    <citation type="submission" date="2021-11" db="EMBL/GenBank/DDBJ databases">
        <authorList>
            <person name="Schell T."/>
        </authorList>
    </citation>
    <scope>NUCLEOTIDE SEQUENCE</scope>
    <source>
        <strain evidence="8">M5</strain>
    </source>
</reference>
<evidence type="ECO:0000256" key="5">
    <source>
        <dbReference type="ARBA" id="ARBA00022989"/>
    </source>
</evidence>
<evidence type="ECO:0000256" key="4">
    <source>
        <dbReference type="ARBA" id="ARBA00022692"/>
    </source>
</evidence>
<dbReference type="EMBL" id="CAKKLH010000212">
    <property type="protein sequence ID" value="CAH0106026.1"/>
    <property type="molecule type" value="Genomic_DNA"/>
</dbReference>
<organism evidence="8 9">
    <name type="scientific">Daphnia galeata</name>
    <dbReference type="NCBI Taxonomy" id="27404"/>
    <lineage>
        <taxon>Eukaryota</taxon>
        <taxon>Metazoa</taxon>
        <taxon>Ecdysozoa</taxon>
        <taxon>Arthropoda</taxon>
        <taxon>Crustacea</taxon>
        <taxon>Branchiopoda</taxon>
        <taxon>Diplostraca</taxon>
        <taxon>Cladocera</taxon>
        <taxon>Anomopoda</taxon>
        <taxon>Daphniidae</taxon>
        <taxon>Daphnia</taxon>
    </lineage>
</organism>
<evidence type="ECO:0000256" key="3">
    <source>
        <dbReference type="ARBA" id="ARBA00022475"/>
    </source>
</evidence>
<dbReference type="GO" id="GO:1902742">
    <property type="term" value="P:apoptotic process involved in development"/>
    <property type="evidence" value="ECO:0007669"/>
    <property type="project" value="TreeGrafter"/>
</dbReference>
<feature type="transmembrane region" description="Helical" evidence="7">
    <location>
        <begin position="494"/>
        <end position="514"/>
    </location>
</feature>
<feature type="transmembrane region" description="Helical" evidence="7">
    <location>
        <begin position="177"/>
        <end position="202"/>
    </location>
</feature>
<name>A0A8J2RJL5_9CRUS</name>
<comment type="similarity">
    <text evidence="2 7">Belongs to the XK family.</text>
</comment>
<dbReference type="Proteomes" id="UP000789390">
    <property type="component" value="Unassembled WGS sequence"/>
</dbReference>
<feature type="transmembrane region" description="Helical" evidence="7">
    <location>
        <begin position="327"/>
        <end position="349"/>
    </location>
</feature>
<feature type="transmembrane region" description="Helical" evidence="7">
    <location>
        <begin position="400"/>
        <end position="417"/>
    </location>
</feature>
<dbReference type="AlphaFoldDB" id="A0A8J2RJL5"/>
<keyword evidence="4 7" id="KW-0812">Transmembrane</keyword>
<dbReference type="GO" id="GO:0043652">
    <property type="term" value="P:engulfment of apoptotic cell"/>
    <property type="evidence" value="ECO:0007669"/>
    <property type="project" value="TreeGrafter"/>
</dbReference>
<proteinExistence type="inferred from homology"/>
<dbReference type="PANTHER" id="PTHR16024:SF10">
    <property type="entry name" value="XK-RELATED PROTEIN"/>
    <property type="match status" value="1"/>
</dbReference>
<accession>A0A8J2RJL5</accession>
<evidence type="ECO:0000256" key="2">
    <source>
        <dbReference type="ARBA" id="ARBA00008789"/>
    </source>
</evidence>
<dbReference type="GO" id="GO:0070782">
    <property type="term" value="P:phosphatidylserine exposure on apoptotic cell surface"/>
    <property type="evidence" value="ECO:0007669"/>
    <property type="project" value="TreeGrafter"/>
</dbReference>
<keyword evidence="5 7" id="KW-1133">Transmembrane helix</keyword>
<dbReference type="InterPro" id="IPR018629">
    <property type="entry name" value="XK-rel"/>
</dbReference>
<dbReference type="PANTHER" id="PTHR16024">
    <property type="entry name" value="XK-RELATED PROTEIN"/>
    <property type="match status" value="1"/>
</dbReference>
<keyword evidence="3" id="KW-1003">Cell membrane</keyword>
<dbReference type="OrthoDB" id="6136301at2759"/>
<comment type="caution">
    <text evidence="8">The sequence shown here is derived from an EMBL/GenBank/DDBJ whole genome shotgun (WGS) entry which is preliminary data.</text>
</comment>
<feature type="transmembrane region" description="Helical" evidence="7">
    <location>
        <begin position="464"/>
        <end position="482"/>
    </location>
</feature>
<feature type="transmembrane region" description="Helical" evidence="7">
    <location>
        <begin position="437"/>
        <end position="457"/>
    </location>
</feature>
<evidence type="ECO:0000313" key="8">
    <source>
        <dbReference type="EMBL" id="CAH0106026.1"/>
    </source>
</evidence>
<protein>
    <recommendedName>
        <fullName evidence="7">XK-related protein</fullName>
    </recommendedName>
</protein>
<evidence type="ECO:0000256" key="1">
    <source>
        <dbReference type="ARBA" id="ARBA00004651"/>
    </source>
</evidence>
<feature type="transmembrane region" description="Helical" evidence="7">
    <location>
        <begin position="223"/>
        <end position="242"/>
    </location>
</feature>
<dbReference type="InterPro" id="IPR050895">
    <property type="entry name" value="XK-related_scramblase"/>
</dbReference>
<evidence type="ECO:0000256" key="7">
    <source>
        <dbReference type="RuleBase" id="RU910716"/>
    </source>
</evidence>
<evidence type="ECO:0000256" key="6">
    <source>
        <dbReference type="ARBA" id="ARBA00023136"/>
    </source>
</evidence>
<sequence length="533" mass="61250">MGDKKNSGGPPVIHFSSPVLPGSVATISTTNSLYPALPIENDTLLPETNDNALPMREIASHKKGRFSALPRVNVHVPEMMDISSYIPTIKPPAFLKEVSALPVHVGEHVNREVRNLGNNINKIIDRGDVYLHKPPPLPEFNNWSIFGAIFSIFSAFFDHGSDIATAYVLWDEPDSKWWFSLTVILIVVPTIIVNAFSLYWYFNEDYQVTRSMFSSRPGFSKCWWFFRIIVHILLLGPIFRYIDLLYYGIKSRKSRLQRINVQGPYCPWPKQQAEMKKQVDYYNLLLHEERDISILDLMHSFMQDAPQLILQIYILARRPPHTTEKDYIITVLVQSVSSLSSLLSLAWSLTSYQRTLRYAMPDKPQMSVGGSATTFLWHTFQVASRVIALALFASVYKQEVFIALGGHWALMIIWILLQRTNFCGTIDGKRNQCGEFFYNVVVGWVFTFVMINVKATATRVKYTVYYLLMAAENTTMIVIWFLKPESATHWYHLPALIGTCLSFIVGLLFMFLYYRHYHPDGKMPNKNQSPKLF</sequence>
<comment type="subcellular location">
    <subcellularLocation>
        <location evidence="1">Cell membrane</location>
        <topology evidence="1">Multi-pass membrane protein</topology>
    </subcellularLocation>
    <subcellularLocation>
        <location evidence="7">Membrane</location>
        <topology evidence="7">Multi-pass membrane protein</topology>
    </subcellularLocation>
</comment>
<keyword evidence="6 7" id="KW-0472">Membrane</keyword>
<dbReference type="Pfam" id="PF09815">
    <property type="entry name" value="XK-related"/>
    <property type="match status" value="1"/>
</dbReference>
<dbReference type="GO" id="GO:0005886">
    <property type="term" value="C:plasma membrane"/>
    <property type="evidence" value="ECO:0007669"/>
    <property type="project" value="UniProtKB-SubCell"/>
</dbReference>
<evidence type="ECO:0000313" key="9">
    <source>
        <dbReference type="Proteomes" id="UP000789390"/>
    </source>
</evidence>
<feature type="transmembrane region" description="Helical" evidence="7">
    <location>
        <begin position="140"/>
        <end position="157"/>
    </location>
</feature>
<gene>
    <name evidence="8" type="ORF">DGAL_LOCUS9174</name>
</gene>